<keyword evidence="8 10" id="KW-0046">Antibiotic resistance</keyword>
<dbReference type="PANTHER" id="PTHR21310">
    <property type="entry name" value="AMINOGLYCOSIDE PHOSPHOTRANSFERASE-RELATED-RELATED"/>
    <property type="match status" value="1"/>
</dbReference>
<proteinExistence type="inferred from homology"/>
<dbReference type="PANTHER" id="PTHR21310:SF41">
    <property type="entry name" value="3'-PHOSPHOTRANSFERASE, PUTATIVE-RELATED"/>
    <property type="match status" value="1"/>
</dbReference>
<evidence type="ECO:0000256" key="2">
    <source>
        <dbReference type="ARBA" id="ARBA00012193"/>
    </source>
</evidence>
<name>A0ABT8YCR0_9SPHN</name>
<keyword evidence="7 10" id="KW-0067">ATP-binding</keyword>
<evidence type="ECO:0000313" key="13">
    <source>
        <dbReference type="Proteomes" id="UP001169764"/>
    </source>
</evidence>
<evidence type="ECO:0000256" key="5">
    <source>
        <dbReference type="ARBA" id="ARBA00022741"/>
    </source>
</evidence>
<evidence type="ECO:0000256" key="8">
    <source>
        <dbReference type="ARBA" id="ARBA00023251"/>
    </source>
</evidence>
<evidence type="ECO:0000256" key="7">
    <source>
        <dbReference type="ARBA" id="ARBA00022840"/>
    </source>
</evidence>
<sequence>MIREEPCAPIALPPALAGPLAGYRWARDLVGESGGATFRLHAKSGAPDLFLKMGQRQAAADVTDEMVRLRWLAGRLPVPAVVHFWSSAEEAWLVTTALRGQTAYQLLTGDPAESSAIVDALADFIRHIHAIPVADCPFMADHGFRLARARERLESGLVPLDHFDEARAGWSAERVWDAAIGLLPLAFDMVVTHGDFSLDNILFADGAVTGCIDVGRVGLADPYQDLAILWHSLGEFGSGLQDRLFASYGITVPDRDRIDFHLMLDEFF</sequence>
<evidence type="ECO:0000256" key="10">
    <source>
        <dbReference type="PIRNR" id="PIRNR000706"/>
    </source>
</evidence>
<evidence type="ECO:0000256" key="1">
    <source>
        <dbReference type="ARBA" id="ARBA00006219"/>
    </source>
</evidence>
<dbReference type="Gene3D" id="3.90.1200.10">
    <property type="match status" value="1"/>
</dbReference>
<keyword evidence="13" id="KW-1185">Reference proteome</keyword>
<gene>
    <name evidence="12" type="ORF">Q4F19_15205</name>
</gene>
<protein>
    <recommendedName>
        <fullName evidence="3">Aminoglycoside 3'-phosphotransferase</fullName>
        <ecNumber evidence="2">2.7.1.95</ecNumber>
    </recommendedName>
</protein>
<dbReference type="SUPFAM" id="SSF56112">
    <property type="entry name" value="Protein kinase-like (PK-like)"/>
    <property type="match status" value="1"/>
</dbReference>
<dbReference type="InterPro" id="IPR024165">
    <property type="entry name" value="Kan/Strep_kinase"/>
</dbReference>
<dbReference type="Gene3D" id="3.30.200.20">
    <property type="entry name" value="Phosphorylase Kinase, domain 1"/>
    <property type="match status" value="1"/>
</dbReference>
<dbReference type="NCBIfam" id="NF033068">
    <property type="entry name" value="APH_3p"/>
    <property type="match status" value="1"/>
</dbReference>
<dbReference type="PIRSF" id="PIRSF000706">
    <property type="entry name" value="Kanamycin_kin"/>
    <property type="match status" value="1"/>
</dbReference>
<comment type="caution">
    <text evidence="12">The sequence shown here is derived from an EMBL/GenBank/DDBJ whole genome shotgun (WGS) entry which is preliminary data.</text>
</comment>
<reference evidence="12" key="1">
    <citation type="submission" date="2023-07" db="EMBL/GenBank/DDBJ databases">
        <authorList>
            <person name="Kim M."/>
        </authorList>
    </citation>
    <scope>NUCLEOTIDE SEQUENCE</scope>
    <source>
        <strain evidence="12">BIUV-7</strain>
    </source>
</reference>
<evidence type="ECO:0000313" key="12">
    <source>
        <dbReference type="EMBL" id="MDO6415737.1"/>
    </source>
</evidence>
<comment type="catalytic activity">
    <reaction evidence="9">
        <text>kanamycin A + ATP = kanamycin 3'-phosphate + ADP + H(+)</text>
        <dbReference type="Rhea" id="RHEA:24256"/>
        <dbReference type="ChEBI" id="CHEBI:15378"/>
        <dbReference type="ChEBI" id="CHEBI:30616"/>
        <dbReference type="ChEBI" id="CHEBI:57909"/>
        <dbReference type="ChEBI" id="CHEBI:58214"/>
        <dbReference type="ChEBI" id="CHEBI:456216"/>
        <dbReference type="EC" id="2.7.1.95"/>
    </reaction>
</comment>
<keyword evidence="5 10" id="KW-0547">Nucleotide-binding</keyword>
<dbReference type="RefSeq" id="WP_303544119.1">
    <property type="nucleotide sequence ID" value="NZ_JAUOTP010000007.1"/>
</dbReference>
<dbReference type="EC" id="2.7.1.95" evidence="2"/>
<dbReference type="Pfam" id="PF01636">
    <property type="entry name" value="APH"/>
    <property type="match status" value="1"/>
</dbReference>
<dbReference type="NCBIfam" id="NF033059">
    <property type="entry name" value="APH_3p_I"/>
    <property type="match status" value="1"/>
</dbReference>
<evidence type="ECO:0000259" key="11">
    <source>
        <dbReference type="Pfam" id="PF01636"/>
    </source>
</evidence>
<dbReference type="InterPro" id="IPR011009">
    <property type="entry name" value="Kinase-like_dom_sf"/>
</dbReference>
<keyword evidence="4 10" id="KW-0808">Transferase</keyword>
<dbReference type="EMBL" id="JAUOTP010000007">
    <property type="protein sequence ID" value="MDO6415737.1"/>
    <property type="molecule type" value="Genomic_DNA"/>
</dbReference>
<evidence type="ECO:0000256" key="6">
    <source>
        <dbReference type="ARBA" id="ARBA00022777"/>
    </source>
</evidence>
<dbReference type="Proteomes" id="UP001169764">
    <property type="component" value="Unassembled WGS sequence"/>
</dbReference>
<accession>A0ABT8YCR0</accession>
<dbReference type="InterPro" id="IPR002575">
    <property type="entry name" value="Aminoglycoside_PTrfase"/>
</dbReference>
<evidence type="ECO:0000256" key="4">
    <source>
        <dbReference type="ARBA" id="ARBA00022679"/>
    </source>
</evidence>
<feature type="domain" description="Aminoglycoside phosphotransferase" evidence="11">
    <location>
        <begin position="37"/>
        <end position="260"/>
    </location>
</feature>
<evidence type="ECO:0000256" key="3">
    <source>
        <dbReference type="ARBA" id="ARBA00017903"/>
    </source>
</evidence>
<dbReference type="InterPro" id="IPR051678">
    <property type="entry name" value="AGP_Transferase"/>
</dbReference>
<comment type="similarity">
    <text evidence="1 10">Belongs to the aminoglycoside phosphotransferase family.</text>
</comment>
<keyword evidence="6 10" id="KW-0418">Kinase</keyword>
<dbReference type="CDD" id="cd05150">
    <property type="entry name" value="APH"/>
    <property type="match status" value="1"/>
</dbReference>
<organism evidence="12 13">
    <name type="scientific">Sphingomonas natans</name>
    <dbReference type="NCBI Taxonomy" id="3063330"/>
    <lineage>
        <taxon>Bacteria</taxon>
        <taxon>Pseudomonadati</taxon>
        <taxon>Pseudomonadota</taxon>
        <taxon>Alphaproteobacteria</taxon>
        <taxon>Sphingomonadales</taxon>
        <taxon>Sphingomonadaceae</taxon>
        <taxon>Sphingomonas</taxon>
    </lineage>
</organism>
<evidence type="ECO:0000256" key="9">
    <source>
        <dbReference type="ARBA" id="ARBA00048925"/>
    </source>
</evidence>